<evidence type="ECO:0000256" key="1">
    <source>
        <dbReference type="SAM" id="Phobius"/>
    </source>
</evidence>
<keyword evidence="1" id="KW-0812">Transmembrane</keyword>
<evidence type="ECO:0000313" key="2">
    <source>
        <dbReference type="EMBL" id="MXU92297.1"/>
    </source>
</evidence>
<sequence>MGGVSVAGVGALGAAGAGWAGAGSFSSFSSFLLRKKRKGDLPRRLALPSGSGVVALLRCPLCCCPILVRASSLDAALRRLPEPSGTCRVVAASKDCVLVSVPACTERRRCRGVGGRCSTCSISSPSAASSE</sequence>
<name>A0A6B0UR77_IXORI</name>
<dbReference type="EMBL" id="GIFC01010214">
    <property type="protein sequence ID" value="MXU92297.1"/>
    <property type="molecule type" value="Transcribed_RNA"/>
</dbReference>
<reference evidence="2" key="1">
    <citation type="submission" date="2019-12" db="EMBL/GenBank/DDBJ databases">
        <title>An insight into the sialome of adult female Ixodes ricinus ticks feeding for 6 days.</title>
        <authorList>
            <person name="Perner J."/>
            <person name="Ribeiro J.M.C."/>
        </authorList>
    </citation>
    <scope>NUCLEOTIDE SEQUENCE</scope>
    <source>
        <strain evidence="2">Semi-engorged</strain>
        <tissue evidence="2">Salivary glands</tissue>
    </source>
</reference>
<organism evidence="2">
    <name type="scientific">Ixodes ricinus</name>
    <name type="common">Common tick</name>
    <name type="synonym">Acarus ricinus</name>
    <dbReference type="NCBI Taxonomy" id="34613"/>
    <lineage>
        <taxon>Eukaryota</taxon>
        <taxon>Metazoa</taxon>
        <taxon>Ecdysozoa</taxon>
        <taxon>Arthropoda</taxon>
        <taxon>Chelicerata</taxon>
        <taxon>Arachnida</taxon>
        <taxon>Acari</taxon>
        <taxon>Parasitiformes</taxon>
        <taxon>Ixodida</taxon>
        <taxon>Ixodoidea</taxon>
        <taxon>Ixodidae</taxon>
        <taxon>Ixodinae</taxon>
        <taxon>Ixodes</taxon>
    </lineage>
</organism>
<protein>
    <submittedName>
        <fullName evidence="2">Putative secreted protein</fullName>
    </submittedName>
</protein>
<dbReference type="AlphaFoldDB" id="A0A6B0UR77"/>
<accession>A0A6B0UR77</accession>
<keyword evidence="1" id="KW-0472">Membrane</keyword>
<proteinExistence type="predicted"/>
<keyword evidence="1" id="KW-1133">Transmembrane helix</keyword>
<feature type="transmembrane region" description="Helical" evidence="1">
    <location>
        <begin position="6"/>
        <end position="33"/>
    </location>
</feature>